<sequence>SSNLRFGFSTSASHHSSSNGIAKYKERKFNQLLSLFGDAIDTESGAKSQGKTPWEGDVLLNFDAMENALDYAFVRLGIDAEGIEHPVLMTERLCSPLHSRAWNRMLIVLGRIPWTQQSTEYLLKLTQLKYSSFPTCVTSAQASVRPYAVLSSSSVINLPQWMLHNFCSFATDYPAVLRSLKIPCKHARS</sequence>
<dbReference type="OrthoDB" id="7340501at2759"/>
<organism evidence="1 2">
    <name type="scientific">Suillus placidus</name>
    <dbReference type="NCBI Taxonomy" id="48579"/>
    <lineage>
        <taxon>Eukaryota</taxon>
        <taxon>Fungi</taxon>
        <taxon>Dikarya</taxon>
        <taxon>Basidiomycota</taxon>
        <taxon>Agaricomycotina</taxon>
        <taxon>Agaricomycetes</taxon>
        <taxon>Agaricomycetidae</taxon>
        <taxon>Boletales</taxon>
        <taxon>Suillineae</taxon>
        <taxon>Suillaceae</taxon>
        <taxon>Suillus</taxon>
    </lineage>
</organism>
<name>A0A9P6ZFV5_9AGAM</name>
<proteinExistence type="predicted"/>
<gene>
    <name evidence="1" type="ORF">EV702DRAFT_984005</name>
</gene>
<accession>A0A9P6ZFV5</accession>
<keyword evidence="2" id="KW-1185">Reference proteome</keyword>
<dbReference type="Proteomes" id="UP000714275">
    <property type="component" value="Unassembled WGS sequence"/>
</dbReference>
<dbReference type="Gene3D" id="3.30.420.40">
    <property type="match status" value="1"/>
</dbReference>
<feature type="non-terminal residue" evidence="1">
    <location>
        <position position="189"/>
    </location>
</feature>
<dbReference type="EMBL" id="JABBWD010000260">
    <property type="protein sequence ID" value="KAG1762324.1"/>
    <property type="molecule type" value="Genomic_DNA"/>
</dbReference>
<evidence type="ECO:0000313" key="2">
    <source>
        <dbReference type="Proteomes" id="UP000714275"/>
    </source>
</evidence>
<protein>
    <submittedName>
        <fullName evidence="1">Uncharacterized protein</fullName>
    </submittedName>
</protein>
<comment type="caution">
    <text evidence="1">The sequence shown here is derived from an EMBL/GenBank/DDBJ whole genome shotgun (WGS) entry which is preliminary data.</text>
</comment>
<reference evidence="1" key="1">
    <citation type="journal article" date="2020" name="New Phytol.">
        <title>Comparative genomics reveals dynamic genome evolution in host specialist ectomycorrhizal fungi.</title>
        <authorList>
            <person name="Lofgren L.A."/>
            <person name="Nguyen N.H."/>
            <person name="Vilgalys R."/>
            <person name="Ruytinx J."/>
            <person name="Liao H.L."/>
            <person name="Branco S."/>
            <person name="Kuo A."/>
            <person name="LaButti K."/>
            <person name="Lipzen A."/>
            <person name="Andreopoulos W."/>
            <person name="Pangilinan J."/>
            <person name="Riley R."/>
            <person name="Hundley H."/>
            <person name="Na H."/>
            <person name="Barry K."/>
            <person name="Grigoriev I.V."/>
            <person name="Stajich J.E."/>
            <person name="Kennedy P.G."/>
        </authorList>
    </citation>
    <scope>NUCLEOTIDE SEQUENCE</scope>
    <source>
        <strain evidence="1">DOB743</strain>
    </source>
</reference>
<dbReference type="SUPFAM" id="SSF53067">
    <property type="entry name" value="Actin-like ATPase domain"/>
    <property type="match status" value="1"/>
</dbReference>
<dbReference type="AlphaFoldDB" id="A0A9P6ZFV5"/>
<dbReference type="InterPro" id="IPR043129">
    <property type="entry name" value="ATPase_NBD"/>
</dbReference>
<evidence type="ECO:0000313" key="1">
    <source>
        <dbReference type="EMBL" id="KAG1762324.1"/>
    </source>
</evidence>